<evidence type="ECO:0000256" key="1">
    <source>
        <dbReference type="ARBA" id="ARBA00022481"/>
    </source>
</evidence>
<dbReference type="NCBIfam" id="TIGR02532">
    <property type="entry name" value="IV_pilin_GFxxxE"/>
    <property type="match status" value="1"/>
</dbReference>
<proteinExistence type="predicted"/>
<feature type="transmembrane region" description="Helical" evidence="2">
    <location>
        <begin position="7"/>
        <end position="28"/>
    </location>
</feature>
<dbReference type="InterPro" id="IPR012902">
    <property type="entry name" value="N_methyl_site"/>
</dbReference>
<dbReference type="PRINTS" id="PR00813">
    <property type="entry name" value="BCTERIALGSPG"/>
</dbReference>
<keyword evidence="2" id="KW-1133">Transmembrane helix</keyword>
<comment type="caution">
    <text evidence="3">The sequence shown here is derived from an EMBL/GenBank/DDBJ whole genome shotgun (WGS) entry which is preliminary data.</text>
</comment>
<accession>A0ABT7Q0X7</accession>
<dbReference type="PANTHER" id="PTHR30093:SF47">
    <property type="entry name" value="TYPE IV PILUS NON-CORE MINOR PILIN PILE"/>
    <property type="match status" value="1"/>
</dbReference>
<dbReference type="InterPro" id="IPR000983">
    <property type="entry name" value="Bac_GSPG_pilin"/>
</dbReference>
<dbReference type="EMBL" id="JAOPLL010000007">
    <property type="protein sequence ID" value="MDM5072989.1"/>
    <property type="molecule type" value="Genomic_DNA"/>
</dbReference>
<protein>
    <submittedName>
        <fullName evidence="3">Type IV pilin protein</fullName>
    </submittedName>
</protein>
<evidence type="ECO:0000313" key="3">
    <source>
        <dbReference type="EMBL" id="MDM5072989.1"/>
    </source>
</evidence>
<dbReference type="InterPro" id="IPR045584">
    <property type="entry name" value="Pilin-like"/>
</dbReference>
<organism evidence="3 4">
    <name type="scientific">Aeromonas bestiarum</name>
    <dbReference type="NCBI Taxonomy" id="105751"/>
    <lineage>
        <taxon>Bacteria</taxon>
        <taxon>Pseudomonadati</taxon>
        <taxon>Pseudomonadota</taxon>
        <taxon>Gammaproteobacteria</taxon>
        <taxon>Aeromonadales</taxon>
        <taxon>Aeromonadaceae</taxon>
        <taxon>Aeromonas</taxon>
    </lineage>
</organism>
<dbReference type="Pfam" id="PF07963">
    <property type="entry name" value="N_methyl"/>
    <property type="match status" value="1"/>
</dbReference>
<keyword evidence="1" id="KW-0488">Methylation</keyword>
<keyword evidence="2" id="KW-0472">Membrane</keyword>
<gene>
    <name evidence="3" type="ORF">OB935_14225</name>
</gene>
<dbReference type="RefSeq" id="WP_274452694.1">
    <property type="nucleotide sequence ID" value="NZ_CP064746.1"/>
</dbReference>
<evidence type="ECO:0000256" key="2">
    <source>
        <dbReference type="SAM" id="Phobius"/>
    </source>
</evidence>
<dbReference type="Gene3D" id="3.30.700.10">
    <property type="entry name" value="Glycoprotein, Type 4 Pilin"/>
    <property type="match status" value="1"/>
</dbReference>
<dbReference type="Pfam" id="PF16732">
    <property type="entry name" value="ComP_DUS"/>
    <property type="match status" value="1"/>
</dbReference>
<dbReference type="PROSITE" id="PS00409">
    <property type="entry name" value="PROKAR_NTER_METHYL"/>
    <property type="match status" value="1"/>
</dbReference>
<dbReference type="Proteomes" id="UP001168107">
    <property type="component" value="Unassembled WGS sequence"/>
</dbReference>
<name>A0ABT7Q0X7_9GAMM</name>
<dbReference type="InterPro" id="IPR031982">
    <property type="entry name" value="PilE-like"/>
</dbReference>
<dbReference type="PANTHER" id="PTHR30093">
    <property type="entry name" value="GENERAL SECRETION PATHWAY PROTEIN G"/>
    <property type="match status" value="1"/>
</dbReference>
<evidence type="ECO:0000313" key="4">
    <source>
        <dbReference type="Proteomes" id="UP001168107"/>
    </source>
</evidence>
<keyword evidence="4" id="KW-1185">Reference proteome</keyword>
<reference evidence="3" key="1">
    <citation type="submission" date="2024-05" db="EMBL/GenBank/DDBJ databases">
        <title>WGS of Aeromonas isolates.</title>
        <authorList>
            <person name="Lee H."/>
        </authorList>
    </citation>
    <scope>NUCLEOTIDE SEQUENCE</scope>
    <source>
        <strain evidence="3">SU58-3</strain>
    </source>
</reference>
<dbReference type="SUPFAM" id="SSF54523">
    <property type="entry name" value="Pili subunits"/>
    <property type="match status" value="1"/>
</dbReference>
<keyword evidence="2" id="KW-0812">Transmembrane</keyword>
<sequence length="135" mass="14472">MRIKQSGITLLELMVVIAIVAIIASVAYPSFTDGLRKSRRAEAFKGLLSMQLKQEEYRISNSEYVNKSGFETTPSLLGNPSSDYYTFGVASGATATTYTLIATTKGAQVGDKAGSTACDTLTLNKADTKTPADCW</sequence>
<dbReference type="GeneID" id="92724937"/>